<feature type="region of interest" description="Disordered" evidence="1">
    <location>
        <begin position="1"/>
        <end position="22"/>
    </location>
</feature>
<dbReference type="SUPFAM" id="SSF54285">
    <property type="entry name" value="MoaD/ThiS"/>
    <property type="match status" value="1"/>
</dbReference>
<gene>
    <name evidence="3" type="ORF">B1B09_04190</name>
    <name evidence="2" type="ORF">DXN06_05215</name>
</gene>
<dbReference type="Pfam" id="PF02597">
    <property type="entry name" value="ThiS"/>
    <property type="match status" value="1"/>
</dbReference>
<name>A0A2B7IYD4_CUTAC</name>
<dbReference type="InterPro" id="IPR016155">
    <property type="entry name" value="Mopterin_synth/thiamin_S_b"/>
</dbReference>
<dbReference type="InterPro" id="IPR003749">
    <property type="entry name" value="ThiS/MoaD-like"/>
</dbReference>
<reference evidence="2 5" key="2">
    <citation type="submission" date="2018-08" db="EMBL/GenBank/DDBJ databases">
        <title>Genome sequencing of Cutibacterium acnes KCOM 1315.</title>
        <authorList>
            <person name="Kook J.-K."/>
            <person name="Park S.-N."/>
            <person name="Lim Y.K."/>
        </authorList>
    </citation>
    <scope>NUCLEOTIDE SEQUENCE [LARGE SCALE GENOMIC DNA]</scope>
    <source>
        <strain evidence="2 5">KCOM 1315</strain>
    </source>
</reference>
<dbReference type="CDD" id="cd00754">
    <property type="entry name" value="Ubl_MoaD"/>
    <property type="match status" value="1"/>
</dbReference>
<dbReference type="InterPro" id="IPR012675">
    <property type="entry name" value="Beta-grasp_dom_sf"/>
</dbReference>
<organism evidence="3 4">
    <name type="scientific">Cutibacterium acnes</name>
    <name type="common">Propionibacterium acnes</name>
    <dbReference type="NCBI Taxonomy" id="1747"/>
    <lineage>
        <taxon>Bacteria</taxon>
        <taxon>Bacillati</taxon>
        <taxon>Actinomycetota</taxon>
        <taxon>Actinomycetes</taxon>
        <taxon>Propionibacteriales</taxon>
        <taxon>Propionibacteriaceae</taxon>
        <taxon>Cutibacterium</taxon>
    </lineage>
</organism>
<dbReference type="Proteomes" id="UP000226191">
    <property type="component" value="Unassembled WGS sequence"/>
</dbReference>
<dbReference type="RefSeq" id="WP_002516690.1">
    <property type="nucleotide sequence ID" value="NZ_AP019664.1"/>
</dbReference>
<reference evidence="3 4" key="1">
    <citation type="submission" date="2017-02" db="EMBL/GenBank/DDBJ databases">
        <title>Prevalence of linear plasmids in Cutibacterium acnes isolates obtained from cancerous prostatic tissue.</title>
        <authorList>
            <person name="Davidsson S."/>
            <person name="Bruggemann H."/>
        </authorList>
    </citation>
    <scope>NUCLEOTIDE SEQUENCE [LARGE SCALE GENOMIC DNA]</scope>
    <source>
        <strain evidence="3 4">11-78</strain>
    </source>
</reference>
<dbReference type="OrthoDB" id="3733636at2"/>
<protein>
    <submittedName>
        <fullName evidence="2">MoaD/ThiS family protein</fullName>
    </submittedName>
    <submittedName>
        <fullName evidence="3">Molybdopterin synthase sulfur carrier subunit</fullName>
    </submittedName>
</protein>
<evidence type="ECO:0000313" key="2">
    <source>
        <dbReference type="EMBL" id="AXM06610.1"/>
    </source>
</evidence>
<proteinExistence type="predicted"/>
<dbReference type="EMBL" id="MVCE01000002">
    <property type="protein sequence ID" value="PGF34834.1"/>
    <property type="molecule type" value="Genomic_DNA"/>
</dbReference>
<evidence type="ECO:0000313" key="5">
    <source>
        <dbReference type="Proteomes" id="UP000256621"/>
    </source>
</evidence>
<dbReference type="Gene3D" id="3.10.20.30">
    <property type="match status" value="1"/>
</dbReference>
<dbReference type="Proteomes" id="UP000256621">
    <property type="component" value="Chromosome"/>
</dbReference>
<dbReference type="GeneID" id="92856481"/>
<dbReference type="AlphaFoldDB" id="A0A2B7IYD4"/>
<dbReference type="EMBL" id="CP031442">
    <property type="protein sequence ID" value="AXM06610.1"/>
    <property type="molecule type" value="Genomic_DNA"/>
</dbReference>
<accession>A0A2B7IYD4</accession>
<evidence type="ECO:0000313" key="3">
    <source>
        <dbReference type="EMBL" id="PGF34834.1"/>
    </source>
</evidence>
<evidence type="ECO:0000256" key="1">
    <source>
        <dbReference type="SAM" id="MobiDB-lite"/>
    </source>
</evidence>
<evidence type="ECO:0000313" key="4">
    <source>
        <dbReference type="Proteomes" id="UP000226191"/>
    </source>
</evidence>
<sequence>MQVHYYGGTAEAAGTSEETVETPTGLSVNQLLDHLRNLHPGLGRLLGVCTLFVDGSAVRGEQIVPARAQVEVLPPFAGG</sequence>
<dbReference type="OMA" id="CTYLVEG"/>